<feature type="chain" id="PRO_5028917463" evidence="1">
    <location>
        <begin position="20"/>
        <end position="265"/>
    </location>
</feature>
<dbReference type="EMBL" id="CP054139">
    <property type="protein sequence ID" value="QKJ30795.1"/>
    <property type="molecule type" value="Genomic_DNA"/>
</dbReference>
<reference evidence="3 4" key="1">
    <citation type="submission" date="2020-05" db="EMBL/GenBank/DDBJ databases">
        <title>Mucilaginibacter mali sp. nov.</title>
        <authorList>
            <person name="Kim H.S."/>
            <person name="Lee K.C."/>
            <person name="Suh M.K."/>
            <person name="Kim J.-S."/>
            <person name="Han K.-I."/>
            <person name="Eom M.K."/>
            <person name="Shin Y.K."/>
            <person name="Lee J.-S."/>
        </authorList>
    </citation>
    <scope>NUCLEOTIDE SEQUENCE [LARGE SCALE GENOMIC DNA]</scope>
    <source>
        <strain evidence="3 4">G2-14</strain>
    </source>
</reference>
<evidence type="ECO:0000313" key="3">
    <source>
        <dbReference type="EMBL" id="QKJ30795.1"/>
    </source>
</evidence>
<organism evidence="3 4">
    <name type="scientific">Mucilaginibacter mali</name>
    <dbReference type="NCBI Taxonomy" id="2740462"/>
    <lineage>
        <taxon>Bacteria</taxon>
        <taxon>Pseudomonadati</taxon>
        <taxon>Bacteroidota</taxon>
        <taxon>Sphingobacteriia</taxon>
        <taxon>Sphingobacteriales</taxon>
        <taxon>Sphingobacteriaceae</taxon>
        <taxon>Mucilaginibacter</taxon>
    </lineage>
</organism>
<keyword evidence="1" id="KW-0732">Signal</keyword>
<evidence type="ECO:0000256" key="1">
    <source>
        <dbReference type="SAM" id="SignalP"/>
    </source>
</evidence>
<protein>
    <submittedName>
        <fullName evidence="3">Outer membrane beta-barrel protein</fullName>
    </submittedName>
</protein>
<name>A0A7D4TVS9_9SPHI</name>
<accession>A0A7D4TVS9</accession>
<dbReference type="Pfam" id="PF13568">
    <property type="entry name" value="OMP_b-brl_2"/>
    <property type="match status" value="1"/>
</dbReference>
<sequence length="265" mass="30287">MKRLIFTALLGAAATGLFAQDANKPATDSTKHKKEYNFSFGLKENNRDSTAKRRSKKPGFSMGLTFSRFDLGLTALIDNGSTRLSPTNEFLRYRSWKTSNVGFDVFQAGYRFSPAFKMYVAGGFDWELIRLREDITIQRTPDMSGLKYTNDNIDYDKNRFSSAYLRIPVMFDFRSKDDDNGKKWHYVLGPEFGVLLTGRVKQISDENGKQKMNYDYHFTKFRYGGVLRVGHGSMGIFAKYYFNDMFNTVAQKGLKNASIGFTVGF</sequence>
<keyword evidence="4" id="KW-1185">Reference proteome</keyword>
<dbReference type="Proteomes" id="UP000505355">
    <property type="component" value="Chromosome"/>
</dbReference>
<dbReference type="AlphaFoldDB" id="A0A7D4TVS9"/>
<feature type="domain" description="Outer membrane protein beta-barrel" evidence="2">
    <location>
        <begin position="150"/>
        <end position="242"/>
    </location>
</feature>
<evidence type="ECO:0000259" key="2">
    <source>
        <dbReference type="Pfam" id="PF13568"/>
    </source>
</evidence>
<proteinExistence type="predicted"/>
<evidence type="ECO:0000313" key="4">
    <source>
        <dbReference type="Proteomes" id="UP000505355"/>
    </source>
</evidence>
<dbReference type="InterPro" id="IPR025665">
    <property type="entry name" value="Beta-barrel_OMP_2"/>
</dbReference>
<dbReference type="KEGG" id="mmab:HQ865_13895"/>
<gene>
    <name evidence="3" type="ORF">HQ865_13895</name>
</gene>
<feature type="signal peptide" evidence="1">
    <location>
        <begin position="1"/>
        <end position="19"/>
    </location>
</feature>
<dbReference type="RefSeq" id="WP_173415466.1">
    <property type="nucleotide sequence ID" value="NZ_CP054139.1"/>
</dbReference>